<evidence type="ECO:0000256" key="1">
    <source>
        <dbReference type="ARBA" id="ARBA00004496"/>
    </source>
</evidence>
<dbReference type="InterPro" id="IPR036859">
    <property type="entry name" value="CAP-Gly_dom_sf"/>
</dbReference>
<feature type="region of interest" description="Disordered" evidence="8">
    <location>
        <begin position="1"/>
        <end position="21"/>
    </location>
</feature>
<dbReference type="SUPFAM" id="SSF74924">
    <property type="entry name" value="Cap-Gly domain"/>
    <property type="match status" value="1"/>
</dbReference>
<comment type="caution">
    <text evidence="10">The sequence shown here is derived from an EMBL/GenBank/DDBJ whole genome shotgun (WGS) entry which is preliminary data.</text>
</comment>
<dbReference type="GO" id="GO:0005737">
    <property type="term" value="C:cytoplasm"/>
    <property type="evidence" value="ECO:0007669"/>
    <property type="project" value="UniProtKB-SubCell"/>
</dbReference>
<name>A0AAP0NC50_LIQFO</name>
<feature type="domain" description="CAP-Gly" evidence="9">
    <location>
        <begin position="46"/>
        <end position="89"/>
    </location>
</feature>
<evidence type="ECO:0000256" key="8">
    <source>
        <dbReference type="SAM" id="MobiDB-lite"/>
    </source>
</evidence>
<comment type="subcellular location">
    <subcellularLocation>
        <location evidence="1">Cytoplasm</location>
    </subcellularLocation>
</comment>
<keyword evidence="3" id="KW-0963">Cytoplasm</keyword>
<evidence type="ECO:0000313" key="10">
    <source>
        <dbReference type="EMBL" id="KAK9270023.1"/>
    </source>
</evidence>
<keyword evidence="11" id="KW-1185">Reference proteome</keyword>
<dbReference type="Pfam" id="PF01302">
    <property type="entry name" value="CAP_GLY"/>
    <property type="match status" value="1"/>
</dbReference>
<comment type="subunit">
    <text evidence="7">Supercomplex made of cofactors A to E. Cofactors A and D function by capturing and stabilizing tubulin in a quasi-native conformation. Cofactor E binds to the cofactor D-tubulin complex; interaction with cofactor C then causes the release of tubulin polypeptides that are committed to the native state.</text>
</comment>
<dbReference type="PROSITE" id="PS50245">
    <property type="entry name" value="CAP_GLY_2"/>
    <property type="match status" value="1"/>
</dbReference>
<dbReference type="InterPro" id="IPR050836">
    <property type="entry name" value="SDS22/Internalin_LRR"/>
</dbReference>
<dbReference type="SUPFAM" id="SSF52058">
    <property type="entry name" value="L domain-like"/>
    <property type="match status" value="1"/>
</dbReference>
<dbReference type="Gene3D" id="3.10.20.90">
    <property type="entry name" value="Phosphatidylinositol 3-kinase Catalytic Subunit, Chain A, domain 1"/>
    <property type="match status" value="1"/>
</dbReference>
<proteinExistence type="inferred from homology"/>
<dbReference type="PROSITE" id="PS00845">
    <property type="entry name" value="CAP_GLY_1"/>
    <property type="match status" value="1"/>
</dbReference>
<comment type="similarity">
    <text evidence="2">Belongs to the TBCE family.</text>
</comment>
<reference evidence="10 11" key="1">
    <citation type="journal article" date="2024" name="Plant J.">
        <title>Genome sequences and population genomics reveal climatic adaptation and genomic divergence between two closely related sweetgum species.</title>
        <authorList>
            <person name="Xu W.Q."/>
            <person name="Ren C.Q."/>
            <person name="Zhang X.Y."/>
            <person name="Comes H.P."/>
            <person name="Liu X.H."/>
            <person name="Li Y.G."/>
            <person name="Kettle C.J."/>
            <person name="Jalonen R."/>
            <person name="Gaisberger H."/>
            <person name="Ma Y.Z."/>
            <person name="Qiu Y.X."/>
        </authorList>
    </citation>
    <scope>NUCLEOTIDE SEQUENCE [LARGE SCALE GENOMIC DNA]</scope>
    <source>
        <strain evidence="10">Hangzhou</strain>
    </source>
</reference>
<dbReference type="PROSITE" id="PS51450">
    <property type="entry name" value="LRR"/>
    <property type="match status" value="2"/>
</dbReference>
<dbReference type="InterPro" id="IPR044079">
    <property type="entry name" value="Ubl_TBCE"/>
</dbReference>
<evidence type="ECO:0000256" key="7">
    <source>
        <dbReference type="ARBA" id="ARBA00026055"/>
    </source>
</evidence>
<dbReference type="InterPro" id="IPR001611">
    <property type="entry name" value="Leu-rich_rpt"/>
</dbReference>
<evidence type="ECO:0000256" key="2">
    <source>
        <dbReference type="ARBA" id="ARBA00006286"/>
    </source>
</evidence>
<evidence type="ECO:0000256" key="6">
    <source>
        <dbReference type="ARBA" id="ARBA00023186"/>
    </source>
</evidence>
<dbReference type="FunFam" id="3.80.10.10:FF:000882">
    <property type="entry name" value="Tubulin-folding cofactor E"/>
    <property type="match status" value="1"/>
</dbReference>
<dbReference type="InterPro" id="IPR029071">
    <property type="entry name" value="Ubiquitin-like_domsf"/>
</dbReference>
<dbReference type="FunFam" id="3.80.10.10:FF:000752">
    <property type="entry name" value="Tubulin-folding cofactor E"/>
    <property type="match status" value="1"/>
</dbReference>
<evidence type="ECO:0000256" key="5">
    <source>
        <dbReference type="ARBA" id="ARBA00022737"/>
    </source>
</evidence>
<dbReference type="AlphaFoldDB" id="A0AAP0NC50"/>
<dbReference type="InterPro" id="IPR000938">
    <property type="entry name" value="CAP-Gly_domain"/>
</dbReference>
<evidence type="ECO:0000256" key="3">
    <source>
        <dbReference type="ARBA" id="ARBA00022490"/>
    </source>
</evidence>
<evidence type="ECO:0000313" key="11">
    <source>
        <dbReference type="Proteomes" id="UP001415857"/>
    </source>
</evidence>
<evidence type="ECO:0000256" key="4">
    <source>
        <dbReference type="ARBA" id="ARBA00022614"/>
    </source>
</evidence>
<keyword evidence="6" id="KW-0143">Chaperone</keyword>
<dbReference type="Gene3D" id="2.30.30.190">
    <property type="entry name" value="CAP Gly-rich-like domain"/>
    <property type="match status" value="1"/>
</dbReference>
<feature type="compositionally biased region" description="Low complexity" evidence="8">
    <location>
        <begin position="1"/>
        <end position="14"/>
    </location>
</feature>
<dbReference type="SUPFAM" id="SSF54236">
    <property type="entry name" value="Ubiquitin-like"/>
    <property type="match status" value="1"/>
</dbReference>
<dbReference type="CDD" id="cd17044">
    <property type="entry name" value="Ubl_TBCE"/>
    <property type="match status" value="1"/>
</dbReference>
<dbReference type="SMART" id="SM01052">
    <property type="entry name" value="CAP_GLY"/>
    <property type="match status" value="1"/>
</dbReference>
<protein>
    <recommendedName>
        <fullName evidence="9">CAP-Gly domain-containing protein</fullName>
    </recommendedName>
</protein>
<dbReference type="FunFam" id="2.30.30.190:FF:000016">
    <property type="entry name" value="Tubulin-folding cofactor E"/>
    <property type="match status" value="1"/>
</dbReference>
<keyword evidence="5" id="KW-0677">Repeat</keyword>
<dbReference type="EMBL" id="JBBPBK010000014">
    <property type="protein sequence ID" value="KAK9270023.1"/>
    <property type="molecule type" value="Genomic_DNA"/>
</dbReference>
<dbReference type="Proteomes" id="UP001415857">
    <property type="component" value="Unassembled WGS sequence"/>
</dbReference>
<evidence type="ECO:0000259" key="9">
    <source>
        <dbReference type="PROSITE" id="PS50245"/>
    </source>
</evidence>
<organism evidence="10 11">
    <name type="scientific">Liquidambar formosana</name>
    <name type="common">Formosan gum</name>
    <dbReference type="NCBI Taxonomy" id="63359"/>
    <lineage>
        <taxon>Eukaryota</taxon>
        <taxon>Viridiplantae</taxon>
        <taxon>Streptophyta</taxon>
        <taxon>Embryophyta</taxon>
        <taxon>Tracheophyta</taxon>
        <taxon>Spermatophyta</taxon>
        <taxon>Magnoliopsida</taxon>
        <taxon>eudicotyledons</taxon>
        <taxon>Gunneridae</taxon>
        <taxon>Pentapetalae</taxon>
        <taxon>Saxifragales</taxon>
        <taxon>Altingiaceae</taxon>
        <taxon>Liquidambar</taxon>
    </lineage>
</organism>
<keyword evidence="4" id="KW-0433">Leucine-rich repeat</keyword>
<accession>A0AAP0NC50</accession>
<dbReference type="PANTHER" id="PTHR46652:SF3">
    <property type="entry name" value="LEUCINE-RICH REPEAT-CONTAINING PROTEIN 9"/>
    <property type="match status" value="1"/>
</dbReference>
<dbReference type="PANTHER" id="PTHR46652">
    <property type="entry name" value="LEUCINE-RICH REPEAT AND IQ DOMAIN-CONTAINING PROTEIN 1-RELATED"/>
    <property type="match status" value="1"/>
</dbReference>
<dbReference type="Gene3D" id="3.80.10.10">
    <property type="entry name" value="Ribonuclease Inhibitor"/>
    <property type="match status" value="3"/>
</dbReference>
<sequence>MMQNPSSNSSLSSSTPEQADSHEFRIGQRVHASGDSRRIGTVKYVGPVQGYSGKWVGVDWDNGEGKHDGSINGIRYFQANGEKSGSFVRPQNLTTGISLLDALELRYRGSSTKEEEDEMYVLSASKKRVSVHLLGKDKIQDKLSRFEEMTSASLSYLGVRSCGAPCQISSILPNLKELDLTGNLLSEWKVVCDICEQLPALAALNLSNNFLVHEIIRLPLLKNIRVLVLNNTSINWTQVETLQQSLPAIEELHLMGNKLREIMPTSSFYVQGFDSLRLLNLEDNCIAEWDEILKLSQLRSLEQLHLNKNSLKHVFYPDNDTIHELLNDNEPLEKCYKPFQNLRCLLLGGNTIEDLDSIDSLNSFPKLMDIRLSENPIADPGRGGVPRFVLIARLAKVEILNGSEVSPRERKDSEIRYVRLVLSKLHKNPEEIKRLHPRFAELKYFHGIEDERPSIGAAGPQKMASGLLSITLKCVGASIGEKPLLTKKLPATTTVGKVKILCESFFKLKSIKPRLFLQEEGSALPTLLEDEMASLMDLGIGNESTILIDEES</sequence>
<dbReference type="FunFam" id="3.10.20.90:FF:000187">
    <property type="entry name" value="Tubulin-folding cofactor E"/>
    <property type="match status" value="1"/>
</dbReference>
<gene>
    <name evidence="10" type="ORF">L1049_025596</name>
</gene>
<dbReference type="InterPro" id="IPR032675">
    <property type="entry name" value="LRR_dom_sf"/>
</dbReference>